<evidence type="ECO:0000256" key="8">
    <source>
        <dbReference type="ARBA" id="ARBA00040235"/>
    </source>
</evidence>
<dbReference type="FunFam" id="1.10.196.10:FF:000001">
    <property type="entry name" value="Regulator of G-protein signaling 8"/>
    <property type="match status" value="1"/>
</dbReference>
<comment type="function">
    <text evidence="9">Regulates G protein-coupled receptor signaling cascades. Inhibits signal transduction by increasing the GTPase activity of G protein alpha subunits, thereby driving them into their inactive GDP-bound form. Plays an important role in the phototransduction cascade by regulating the lifetime and effective concentration of activated transducin alpha. May regulate extra and intracellular mitogenic signals.</text>
</comment>
<dbReference type="InterPro" id="IPR016137">
    <property type="entry name" value="RGS"/>
</dbReference>
<dbReference type="GO" id="GO:0005096">
    <property type="term" value="F:GTPase activator activity"/>
    <property type="evidence" value="ECO:0007669"/>
    <property type="project" value="UniProtKB-KW"/>
</dbReference>
<evidence type="ECO:0000256" key="2">
    <source>
        <dbReference type="ARBA" id="ARBA00022468"/>
    </source>
</evidence>
<dbReference type="PANTHER" id="PTHR10845:SF187">
    <property type="entry name" value="REGULATOR OF G-PROTEIN SIGNALING 16"/>
    <property type="match status" value="1"/>
</dbReference>
<accession>A0A674HCW9</accession>
<evidence type="ECO:0000256" key="9">
    <source>
        <dbReference type="ARBA" id="ARBA00046195"/>
    </source>
</evidence>
<evidence type="ECO:0000256" key="4">
    <source>
        <dbReference type="ARBA" id="ARBA00022700"/>
    </source>
</evidence>
<dbReference type="InterPro" id="IPR036305">
    <property type="entry name" value="RGS_sf"/>
</dbReference>
<dbReference type="Ensembl" id="ENSTGUT00000036992.1">
    <property type="protein sequence ID" value="ENSTGUP00000032393.1"/>
    <property type="gene ID" value="ENSTGUG00000021469.1"/>
</dbReference>
<organism evidence="12 13">
    <name type="scientific">Taeniopygia guttata</name>
    <name type="common">Zebra finch</name>
    <name type="synonym">Poephila guttata</name>
    <dbReference type="NCBI Taxonomy" id="59729"/>
    <lineage>
        <taxon>Eukaryota</taxon>
        <taxon>Metazoa</taxon>
        <taxon>Chordata</taxon>
        <taxon>Craniata</taxon>
        <taxon>Vertebrata</taxon>
        <taxon>Euteleostomi</taxon>
        <taxon>Archelosauria</taxon>
        <taxon>Archosauria</taxon>
        <taxon>Dinosauria</taxon>
        <taxon>Saurischia</taxon>
        <taxon>Theropoda</taxon>
        <taxon>Coelurosauria</taxon>
        <taxon>Aves</taxon>
        <taxon>Neognathae</taxon>
        <taxon>Neoaves</taxon>
        <taxon>Telluraves</taxon>
        <taxon>Australaves</taxon>
        <taxon>Passeriformes</taxon>
        <taxon>Passeroidea</taxon>
        <taxon>Estrildidae</taxon>
        <taxon>Estrildinae</taxon>
        <taxon>Taeniopygia</taxon>
    </lineage>
</organism>
<reference evidence="12 13" key="1">
    <citation type="journal article" date="2010" name="Nature">
        <title>The genome of a songbird.</title>
        <authorList>
            <person name="Warren W.C."/>
            <person name="Clayton D.F."/>
            <person name="Ellegren H."/>
            <person name="Arnold A.P."/>
            <person name="Hillier L.W."/>
            <person name="Kunstner A."/>
            <person name="Searle S."/>
            <person name="White S."/>
            <person name="Vilella A.J."/>
            <person name="Fairley S."/>
            <person name="Heger A."/>
            <person name="Kong L."/>
            <person name="Ponting C.P."/>
            <person name="Jarvis E.D."/>
            <person name="Mello C.V."/>
            <person name="Minx P."/>
            <person name="Lovell P."/>
            <person name="Velho T.A."/>
            <person name="Ferris M."/>
            <person name="Balakrishnan C.N."/>
            <person name="Sinha S."/>
            <person name="Blatti C."/>
            <person name="London S.E."/>
            <person name="Li Y."/>
            <person name="Lin Y.C."/>
            <person name="George J."/>
            <person name="Sweedler J."/>
            <person name="Southey B."/>
            <person name="Gunaratne P."/>
            <person name="Watson M."/>
            <person name="Nam K."/>
            <person name="Backstrom N."/>
            <person name="Smeds L."/>
            <person name="Nabholz B."/>
            <person name="Itoh Y."/>
            <person name="Whitney O."/>
            <person name="Pfenning A.R."/>
            <person name="Howard J."/>
            <person name="Volker M."/>
            <person name="Skinner B.M."/>
            <person name="Griffin D.K."/>
            <person name="Ye L."/>
            <person name="McLaren W.M."/>
            <person name="Flicek P."/>
            <person name="Quesada V."/>
            <person name="Velasco G."/>
            <person name="Lopez-Otin C."/>
            <person name="Puente X.S."/>
            <person name="Olender T."/>
            <person name="Lancet D."/>
            <person name="Smit A.F."/>
            <person name="Hubley R."/>
            <person name="Konkel M.K."/>
            <person name="Walker J.A."/>
            <person name="Batzer M.A."/>
            <person name="Gu W."/>
            <person name="Pollock D.D."/>
            <person name="Chen L."/>
            <person name="Cheng Z."/>
            <person name="Eichler E.E."/>
            <person name="Stapley J."/>
            <person name="Slate J."/>
            <person name="Ekblom R."/>
            <person name="Birkhead T."/>
            <person name="Burke T."/>
            <person name="Burt D."/>
            <person name="Scharff C."/>
            <person name="Adam I."/>
            <person name="Richard H."/>
            <person name="Sultan M."/>
            <person name="Soldatov A."/>
            <person name="Lehrach H."/>
            <person name="Edwards S.V."/>
            <person name="Yang S.P."/>
            <person name="Li X."/>
            <person name="Graves T."/>
            <person name="Fulton L."/>
            <person name="Nelson J."/>
            <person name="Chinwalla A."/>
            <person name="Hou S."/>
            <person name="Mardis E.R."/>
            <person name="Wilson R.K."/>
        </authorList>
    </citation>
    <scope>NUCLEOTIDE SEQUENCE [LARGE SCALE GENOMIC DNA]</scope>
</reference>
<dbReference type="Proteomes" id="UP000007754">
    <property type="component" value="Chromosome 8"/>
</dbReference>
<name>A0A674HCW9_TAEGU</name>
<feature type="region of interest" description="Disordered" evidence="10">
    <location>
        <begin position="138"/>
        <end position="162"/>
    </location>
</feature>
<dbReference type="PANTHER" id="PTHR10845">
    <property type="entry name" value="REGULATOR OF G PROTEIN SIGNALING"/>
    <property type="match status" value="1"/>
</dbReference>
<evidence type="ECO:0000256" key="7">
    <source>
        <dbReference type="ARBA" id="ARBA00023288"/>
    </source>
</evidence>
<evidence type="ECO:0000259" key="11">
    <source>
        <dbReference type="PROSITE" id="PS50132"/>
    </source>
</evidence>
<reference evidence="12" key="2">
    <citation type="submission" date="2025-08" db="UniProtKB">
        <authorList>
            <consortium name="Ensembl"/>
        </authorList>
    </citation>
    <scope>IDENTIFICATION</scope>
</reference>
<proteinExistence type="predicted"/>
<dbReference type="PROSITE" id="PS50132">
    <property type="entry name" value="RGS"/>
    <property type="match status" value="1"/>
</dbReference>
<dbReference type="PRINTS" id="PR01301">
    <property type="entry name" value="RGSPROTEIN"/>
</dbReference>
<feature type="region of interest" description="Disordered" evidence="10">
    <location>
        <begin position="21"/>
        <end position="47"/>
    </location>
</feature>
<dbReference type="InterPro" id="IPR044926">
    <property type="entry name" value="RGS_subdomain_2"/>
</dbReference>
<evidence type="ECO:0000256" key="1">
    <source>
        <dbReference type="ARBA" id="ARBA00004635"/>
    </source>
</evidence>
<evidence type="ECO:0000256" key="6">
    <source>
        <dbReference type="ARBA" id="ARBA00023139"/>
    </source>
</evidence>
<evidence type="ECO:0000313" key="12">
    <source>
        <dbReference type="Ensembl" id="ENSTGUP00000032393.1"/>
    </source>
</evidence>
<reference evidence="12" key="3">
    <citation type="submission" date="2025-09" db="UniProtKB">
        <authorList>
            <consortium name="Ensembl"/>
        </authorList>
    </citation>
    <scope>IDENTIFICATION</scope>
</reference>
<keyword evidence="3" id="KW-0597">Phosphoprotein</keyword>
<keyword evidence="5" id="KW-0472">Membrane</keyword>
<dbReference type="CDD" id="cd08710">
    <property type="entry name" value="RGS_RGS16"/>
    <property type="match status" value="1"/>
</dbReference>
<dbReference type="Pfam" id="PF00615">
    <property type="entry name" value="RGS"/>
    <property type="match status" value="1"/>
</dbReference>
<keyword evidence="7" id="KW-0449">Lipoprotein</keyword>
<dbReference type="InterPro" id="IPR024066">
    <property type="entry name" value="RGS_subdom1/3"/>
</dbReference>
<evidence type="ECO:0000256" key="3">
    <source>
        <dbReference type="ARBA" id="ARBA00022553"/>
    </source>
</evidence>
<comment type="subcellular location">
    <subcellularLocation>
        <location evidence="1">Membrane</location>
        <topology evidence="1">Lipid-anchor</topology>
    </subcellularLocation>
</comment>
<evidence type="ECO:0000313" key="13">
    <source>
        <dbReference type="Proteomes" id="UP000007754"/>
    </source>
</evidence>
<evidence type="ECO:0000256" key="10">
    <source>
        <dbReference type="SAM" id="MobiDB-lite"/>
    </source>
</evidence>
<sequence>HLNPSFFYGRLGTPERAAGTQIAAGPHAASGAPWGQTGASSSLGREVPPPCLRRGAAGTGRSIPASGTGAFLPLAQEHPCLWHRSIPVCGTGASLPLAQEHPSLWHRSIPACGTRASQPLAQEHPCLWHRSIPAFGTGASQPVAQEHPSPWHRSIPASGTGASLPLAQEHPCLWHRSIPAFGAGASQPLAQEHPSPWHRSILASGTAASQPVAQEHPSLWHRRISAPGTGASVLPLPPKAMGAKDLKSRLGILLHKPELGHKAGSSSKLQLGSRRRDSSREVLEWRESFDQLLKSKSGVNAFHTFLKTEFSEENLDFWLACEDFKKTRSKTKLASKANRIFEEFVQSEAPREVNIDHETREITRKNLSGATSACFNEAQAKTRTLMEKDSYPRFLKSASYQDMTKQAAGRGTGKRPHT</sequence>
<keyword evidence="4" id="KW-0734">Signal transduction inhibitor</keyword>
<dbReference type="SUPFAM" id="SSF48097">
    <property type="entry name" value="Regulator of G-protein signaling, RGS"/>
    <property type="match status" value="1"/>
</dbReference>
<protein>
    <recommendedName>
        <fullName evidence="8">Regulator of G-protein signaling 16</fullName>
    </recommendedName>
</protein>
<keyword evidence="13" id="KW-1185">Reference proteome</keyword>
<dbReference type="GO" id="GO:0009968">
    <property type="term" value="P:negative regulation of signal transduction"/>
    <property type="evidence" value="ECO:0007669"/>
    <property type="project" value="UniProtKB-KW"/>
</dbReference>
<dbReference type="GeneTree" id="ENSGT00940000154304"/>
<keyword evidence="6" id="KW-0564">Palmitate</keyword>
<feature type="domain" description="RGS" evidence="11">
    <location>
        <begin position="288"/>
        <end position="404"/>
    </location>
</feature>
<keyword evidence="2" id="KW-0343">GTPase activation</keyword>
<dbReference type="Gene3D" id="1.10.167.10">
    <property type="entry name" value="Regulator of G-protein Signalling 4, domain 2"/>
    <property type="match status" value="1"/>
</dbReference>
<dbReference type="InParanoid" id="A0A674HCW9"/>
<dbReference type="SMART" id="SM00315">
    <property type="entry name" value="RGS"/>
    <property type="match status" value="1"/>
</dbReference>
<gene>
    <name evidence="12" type="primary">RGS16</name>
</gene>
<evidence type="ECO:0000256" key="5">
    <source>
        <dbReference type="ARBA" id="ARBA00023136"/>
    </source>
</evidence>
<dbReference type="AlphaFoldDB" id="A0A674HCW9"/>
<dbReference type="Gene3D" id="1.10.196.10">
    <property type="match status" value="1"/>
</dbReference>
<dbReference type="GO" id="GO:0016020">
    <property type="term" value="C:membrane"/>
    <property type="evidence" value="ECO:0007669"/>
    <property type="project" value="UniProtKB-SubCell"/>
</dbReference>
<dbReference type="FunFam" id="1.10.167.10:FF:000001">
    <property type="entry name" value="Putative regulator of g-protein signaling 12"/>
    <property type="match status" value="1"/>
</dbReference>